<dbReference type="EMBL" id="AVOT02016244">
    <property type="protein sequence ID" value="MBW0501280.1"/>
    <property type="molecule type" value="Genomic_DNA"/>
</dbReference>
<feature type="signal peptide" evidence="1">
    <location>
        <begin position="1"/>
        <end position="21"/>
    </location>
</feature>
<organism evidence="2 3">
    <name type="scientific">Austropuccinia psidii MF-1</name>
    <dbReference type="NCBI Taxonomy" id="1389203"/>
    <lineage>
        <taxon>Eukaryota</taxon>
        <taxon>Fungi</taxon>
        <taxon>Dikarya</taxon>
        <taxon>Basidiomycota</taxon>
        <taxon>Pucciniomycotina</taxon>
        <taxon>Pucciniomycetes</taxon>
        <taxon>Pucciniales</taxon>
        <taxon>Sphaerophragmiaceae</taxon>
        <taxon>Austropuccinia</taxon>
    </lineage>
</organism>
<sequence length="161" mass="18089">MHKLLFTIFQVILFCCGCCWATVAETVDDLKTANFKVESSTAFKSGQILEPRQKLLVKHQLDGIYVQNSENEGVWVVVSGIKPKENPSVDRLIPMFAVPGSEIGYIPPMLMKFTRISDFYSNMEHRINIVQVPKKPSVSLPDATKTELQITGKDTWSDIAL</sequence>
<accession>A0A9Q3HGQ7</accession>
<evidence type="ECO:0000256" key="1">
    <source>
        <dbReference type="SAM" id="SignalP"/>
    </source>
</evidence>
<dbReference type="AlphaFoldDB" id="A0A9Q3HGQ7"/>
<evidence type="ECO:0000313" key="2">
    <source>
        <dbReference type="EMBL" id="MBW0501280.1"/>
    </source>
</evidence>
<reference evidence="2" key="1">
    <citation type="submission" date="2021-03" db="EMBL/GenBank/DDBJ databases">
        <title>Draft genome sequence of rust myrtle Austropuccinia psidii MF-1, a brazilian biotype.</title>
        <authorList>
            <person name="Quecine M.C."/>
            <person name="Pachon D.M.R."/>
            <person name="Bonatelli M.L."/>
            <person name="Correr F.H."/>
            <person name="Franceschini L.M."/>
            <person name="Leite T.F."/>
            <person name="Margarido G.R.A."/>
            <person name="Almeida C.A."/>
            <person name="Ferrarezi J.A."/>
            <person name="Labate C.A."/>
        </authorList>
    </citation>
    <scope>NUCLEOTIDE SEQUENCE</scope>
    <source>
        <strain evidence="2">MF-1</strain>
    </source>
</reference>
<dbReference type="Proteomes" id="UP000765509">
    <property type="component" value="Unassembled WGS sequence"/>
</dbReference>
<feature type="chain" id="PRO_5040182055" description="Lipoprotein" evidence="1">
    <location>
        <begin position="22"/>
        <end position="161"/>
    </location>
</feature>
<comment type="caution">
    <text evidence="2">The sequence shown here is derived from an EMBL/GenBank/DDBJ whole genome shotgun (WGS) entry which is preliminary data.</text>
</comment>
<evidence type="ECO:0008006" key="4">
    <source>
        <dbReference type="Google" id="ProtNLM"/>
    </source>
</evidence>
<evidence type="ECO:0000313" key="3">
    <source>
        <dbReference type="Proteomes" id="UP000765509"/>
    </source>
</evidence>
<name>A0A9Q3HGQ7_9BASI</name>
<protein>
    <recommendedName>
        <fullName evidence="4">Lipoprotein</fullName>
    </recommendedName>
</protein>
<keyword evidence="3" id="KW-1185">Reference proteome</keyword>
<proteinExistence type="predicted"/>
<keyword evidence="1" id="KW-0732">Signal</keyword>
<gene>
    <name evidence="2" type="ORF">O181_040995</name>
</gene>